<feature type="transmembrane region" description="Helical" evidence="1">
    <location>
        <begin position="12"/>
        <end position="29"/>
    </location>
</feature>
<reference evidence="3 4" key="1">
    <citation type="submission" date="2018-03" db="EMBL/GenBank/DDBJ databases">
        <title>Genomic Encyclopedia of Type Strains, Phase III (KMG-III): the genomes of soil and plant-associated and newly described type strains.</title>
        <authorList>
            <person name="Whitman W."/>
        </authorList>
    </citation>
    <scope>NUCLEOTIDE SEQUENCE [LARGE SCALE GENOMIC DNA]</scope>
    <source>
        <strain evidence="3 4">CGMCC 1.9313</strain>
    </source>
</reference>
<keyword evidence="1" id="KW-0812">Transmembrane</keyword>
<dbReference type="OrthoDB" id="129082at2"/>
<dbReference type="InterPro" id="IPR005530">
    <property type="entry name" value="SPW"/>
</dbReference>
<dbReference type="AlphaFoldDB" id="A0A2T0TRI8"/>
<sequence length="126" mass="13479">MKFISRKTHAVLDYVMGVLLIASPWLFGFSDVESAKWSAVAVGVLMLVMSLITDYEGGAMKALSMGAHLTMDLIAGLFLAASPWLLGFNDAVYLPHLILGVMEIGAALCTQRTSQHSFGHGNVGHA</sequence>
<dbReference type="EMBL" id="PVTH01000015">
    <property type="protein sequence ID" value="PRY48332.1"/>
    <property type="molecule type" value="Genomic_DNA"/>
</dbReference>
<feature type="domain" description="SPW repeat-containing integral membrane" evidence="2">
    <location>
        <begin position="9"/>
        <end position="108"/>
    </location>
</feature>
<evidence type="ECO:0000313" key="4">
    <source>
        <dbReference type="Proteomes" id="UP000238034"/>
    </source>
</evidence>
<comment type="caution">
    <text evidence="3">The sequence shown here is derived from an EMBL/GenBank/DDBJ whole genome shotgun (WGS) entry which is preliminary data.</text>
</comment>
<feature type="transmembrane region" description="Helical" evidence="1">
    <location>
        <begin position="65"/>
        <end position="86"/>
    </location>
</feature>
<evidence type="ECO:0000256" key="1">
    <source>
        <dbReference type="SAM" id="Phobius"/>
    </source>
</evidence>
<keyword evidence="4" id="KW-1185">Reference proteome</keyword>
<protein>
    <submittedName>
        <fullName evidence="3">SPW repeat-containing protein</fullName>
    </submittedName>
</protein>
<evidence type="ECO:0000313" key="3">
    <source>
        <dbReference type="EMBL" id="PRY48332.1"/>
    </source>
</evidence>
<name>A0A2T0TRI8_9SPHI</name>
<evidence type="ECO:0000259" key="2">
    <source>
        <dbReference type="Pfam" id="PF03779"/>
    </source>
</evidence>
<keyword evidence="1" id="KW-0472">Membrane</keyword>
<keyword evidence="1" id="KW-1133">Transmembrane helix</keyword>
<gene>
    <name evidence="3" type="ORF">B0I27_11533</name>
</gene>
<feature type="transmembrane region" description="Helical" evidence="1">
    <location>
        <begin position="35"/>
        <end position="53"/>
    </location>
</feature>
<proteinExistence type="predicted"/>
<dbReference type="Pfam" id="PF03779">
    <property type="entry name" value="SPW"/>
    <property type="match status" value="1"/>
</dbReference>
<dbReference type="Proteomes" id="UP000238034">
    <property type="component" value="Unassembled WGS sequence"/>
</dbReference>
<accession>A0A2T0TRI8</accession>
<organism evidence="3 4">
    <name type="scientific">Arcticibacter pallidicorallinus</name>
    <dbReference type="NCBI Taxonomy" id="1259464"/>
    <lineage>
        <taxon>Bacteria</taxon>
        <taxon>Pseudomonadati</taxon>
        <taxon>Bacteroidota</taxon>
        <taxon>Sphingobacteriia</taxon>
        <taxon>Sphingobacteriales</taxon>
        <taxon>Sphingobacteriaceae</taxon>
        <taxon>Arcticibacter</taxon>
    </lineage>
</organism>